<dbReference type="PANTHER" id="PTHR11618">
    <property type="entry name" value="TRANSCRIPTION INITIATION FACTOR IIB-RELATED"/>
    <property type="match status" value="1"/>
</dbReference>
<keyword evidence="5" id="KW-0804">Transcription</keyword>
<comment type="caution">
    <text evidence="7">The sequence shown here is derived from an EMBL/GenBank/DDBJ whole genome shotgun (WGS) entry which is preliminary data.</text>
</comment>
<dbReference type="InterPro" id="IPR013763">
    <property type="entry name" value="Cyclin-like_dom"/>
</dbReference>
<evidence type="ECO:0000313" key="8">
    <source>
        <dbReference type="Proteomes" id="UP001206595"/>
    </source>
</evidence>
<dbReference type="InterPro" id="IPR023486">
    <property type="entry name" value="TFIIB_CS"/>
</dbReference>
<name>A0AAD5EAK4_UMBRA</name>
<dbReference type="GO" id="GO:0070897">
    <property type="term" value="P:transcription preinitiation complex assembly"/>
    <property type="evidence" value="ECO:0007669"/>
    <property type="project" value="InterPro"/>
</dbReference>
<sequence length="108" mass="12273">ERTLLKAYEEISAMCDSISLSELVSDTAKQLYKRVEDEKLLRGKASDAIIAACIFIACRQEKVDRTFRDICALTEVPKTQIAVCFKILQNKLQTDTATMNSEDMMTRF</sequence>
<reference evidence="7" key="2">
    <citation type="journal article" date="2022" name="Proc. Natl. Acad. Sci. U.S.A.">
        <title>Diploid-dominant life cycles characterize the early evolution of Fungi.</title>
        <authorList>
            <person name="Amses K.R."/>
            <person name="Simmons D.R."/>
            <person name="Longcore J.E."/>
            <person name="Mondo S.J."/>
            <person name="Seto K."/>
            <person name="Jeronimo G.H."/>
            <person name="Bonds A.E."/>
            <person name="Quandt C.A."/>
            <person name="Davis W.J."/>
            <person name="Chang Y."/>
            <person name="Federici B.A."/>
            <person name="Kuo A."/>
            <person name="LaButti K."/>
            <person name="Pangilinan J."/>
            <person name="Andreopoulos W."/>
            <person name="Tritt A."/>
            <person name="Riley R."/>
            <person name="Hundley H."/>
            <person name="Johnson J."/>
            <person name="Lipzen A."/>
            <person name="Barry K."/>
            <person name="Lang B.F."/>
            <person name="Cuomo C.A."/>
            <person name="Buchler N.E."/>
            <person name="Grigoriev I.V."/>
            <person name="Spatafora J.W."/>
            <person name="Stajich J.E."/>
            <person name="James T.Y."/>
        </authorList>
    </citation>
    <scope>NUCLEOTIDE SEQUENCE</scope>
    <source>
        <strain evidence="7">AG</strain>
    </source>
</reference>
<feature type="non-terminal residue" evidence="7">
    <location>
        <position position="1"/>
    </location>
</feature>
<dbReference type="Proteomes" id="UP001206595">
    <property type="component" value="Unassembled WGS sequence"/>
</dbReference>
<dbReference type="InterPro" id="IPR013150">
    <property type="entry name" value="TFIIB_cyclin"/>
</dbReference>
<proteinExistence type="inferred from homology"/>
<dbReference type="SMART" id="SM00385">
    <property type="entry name" value="CYCLIN"/>
    <property type="match status" value="1"/>
</dbReference>
<dbReference type="InterPro" id="IPR036915">
    <property type="entry name" value="Cyclin-like_sf"/>
</dbReference>
<evidence type="ECO:0000259" key="6">
    <source>
        <dbReference type="SMART" id="SM00385"/>
    </source>
</evidence>
<feature type="domain" description="Cyclin-like" evidence="6">
    <location>
        <begin position="9"/>
        <end position="90"/>
    </location>
</feature>
<keyword evidence="4" id="KW-0805">Transcription regulation</keyword>
<dbReference type="PROSITE" id="PS00782">
    <property type="entry name" value="TFIIB"/>
    <property type="match status" value="1"/>
</dbReference>
<dbReference type="PRINTS" id="PR00685">
    <property type="entry name" value="TIFACTORIIB"/>
</dbReference>
<evidence type="ECO:0000256" key="5">
    <source>
        <dbReference type="ARBA" id="ARBA00023163"/>
    </source>
</evidence>
<dbReference type="SUPFAM" id="SSF47954">
    <property type="entry name" value="Cyclin-like"/>
    <property type="match status" value="1"/>
</dbReference>
<gene>
    <name evidence="7" type="ORF">K450DRAFT_163305</name>
</gene>
<dbReference type="EMBL" id="MU620914">
    <property type="protein sequence ID" value="KAI8580178.1"/>
    <property type="molecule type" value="Genomic_DNA"/>
</dbReference>
<accession>A0AAD5EAK4</accession>
<organism evidence="7 8">
    <name type="scientific">Umbelopsis ramanniana AG</name>
    <dbReference type="NCBI Taxonomy" id="1314678"/>
    <lineage>
        <taxon>Eukaryota</taxon>
        <taxon>Fungi</taxon>
        <taxon>Fungi incertae sedis</taxon>
        <taxon>Mucoromycota</taxon>
        <taxon>Mucoromycotina</taxon>
        <taxon>Umbelopsidomycetes</taxon>
        <taxon>Umbelopsidales</taxon>
        <taxon>Umbelopsidaceae</taxon>
        <taxon>Umbelopsis</taxon>
    </lineage>
</organism>
<evidence type="ECO:0000256" key="2">
    <source>
        <dbReference type="ARBA" id="ARBA00013932"/>
    </source>
</evidence>
<evidence type="ECO:0000313" key="7">
    <source>
        <dbReference type="EMBL" id="KAI8580178.1"/>
    </source>
</evidence>
<dbReference type="GO" id="GO:0016251">
    <property type="term" value="F:RNA polymerase II general transcription initiation factor activity"/>
    <property type="evidence" value="ECO:0007669"/>
    <property type="project" value="TreeGrafter"/>
</dbReference>
<dbReference type="GO" id="GO:0097550">
    <property type="term" value="C:transcription preinitiation complex"/>
    <property type="evidence" value="ECO:0007669"/>
    <property type="project" value="TreeGrafter"/>
</dbReference>
<comment type="similarity">
    <text evidence="1">Belongs to the TFIIB family.</text>
</comment>
<dbReference type="InterPro" id="IPR000812">
    <property type="entry name" value="TFIIB"/>
</dbReference>
<dbReference type="GO" id="GO:0005634">
    <property type="term" value="C:nucleus"/>
    <property type="evidence" value="ECO:0007669"/>
    <property type="project" value="TreeGrafter"/>
</dbReference>
<dbReference type="RefSeq" id="XP_051445182.1">
    <property type="nucleotide sequence ID" value="XM_051584034.1"/>
</dbReference>
<evidence type="ECO:0000256" key="3">
    <source>
        <dbReference type="ARBA" id="ARBA00022737"/>
    </source>
</evidence>
<dbReference type="Pfam" id="PF00382">
    <property type="entry name" value="TFIIB"/>
    <property type="match status" value="1"/>
</dbReference>
<keyword evidence="8" id="KW-1185">Reference proteome</keyword>
<dbReference type="GO" id="GO:0017025">
    <property type="term" value="F:TBP-class protein binding"/>
    <property type="evidence" value="ECO:0007669"/>
    <property type="project" value="InterPro"/>
</dbReference>
<keyword evidence="3" id="KW-0677">Repeat</keyword>
<protein>
    <recommendedName>
        <fullName evidence="2">Transcription initiation factor IIB</fullName>
    </recommendedName>
</protein>
<evidence type="ECO:0000256" key="1">
    <source>
        <dbReference type="ARBA" id="ARBA00010857"/>
    </source>
</evidence>
<feature type="non-terminal residue" evidence="7">
    <location>
        <position position="108"/>
    </location>
</feature>
<dbReference type="PANTHER" id="PTHR11618:SF13">
    <property type="entry name" value="TRANSCRIPTION INITIATION FACTOR IIB"/>
    <property type="match status" value="1"/>
</dbReference>
<dbReference type="Gene3D" id="1.10.472.10">
    <property type="entry name" value="Cyclin-like"/>
    <property type="match status" value="1"/>
</dbReference>
<evidence type="ECO:0000256" key="4">
    <source>
        <dbReference type="ARBA" id="ARBA00023015"/>
    </source>
</evidence>
<reference evidence="7" key="1">
    <citation type="submission" date="2021-06" db="EMBL/GenBank/DDBJ databases">
        <authorList>
            <consortium name="DOE Joint Genome Institute"/>
            <person name="Mondo S.J."/>
            <person name="Amses K.R."/>
            <person name="Simmons D.R."/>
            <person name="Longcore J.E."/>
            <person name="Seto K."/>
            <person name="Alves G.H."/>
            <person name="Bonds A.E."/>
            <person name="Quandt C.A."/>
            <person name="Davis W.J."/>
            <person name="Chang Y."/>
            <person name="Letcher P.M."/>
            <person name="Powell M.J."/>
            <person name="Kuo A."/>
            <person name="Labutti K."/>
            <person name="Pangilinan J."/>
            <person name="Andreopoulos W."/>
            <person name="Tritt A."/>
            <person name="Riley R."/>
            <person name="Hundley H."/>
            <person name="Johnson J."/>
            <person name="Lipzen A."/>
            <person name="Barry K."/>
            <person name="Berbee M.L."/>
            <person name="Buchler N.E."/>
            <person name="Grigoriev I.V."/>
            <person name="Spatafora J.W."/>
            <person name="Stajich J.E."/>
            <person name="James T.Y."/>
        </authorList>
    </citation>
    <scope>NUCLEOTIDE SEQUENCE</scope>
    <source>
        <strain evidence="7">AG</strain>
    </source>
</reference>
<dbReference type="GeneID" id="75909384"/>
<dbReference type="GO" id="GO:0006367">
    <property type="term" value="P:transcription initiation at RNA polymerase II promoter"/>
    <property type="evidence" value="ECO:0007669"/>
    <property type="project" value="TreeGrafter"/>
</dbReference>
<dbReference type="AlphaFoldDB" id="A0AAD5EAK4"/>